<dbReference type="SUPFAM" id="SSF46689">
    <property type="entry name" value="Homeodomain-like"/>
    <property type="match status" value="2"/>
</dbReference>
<evidence type="ECO:0000256" key="1">
    <source>
        <dbReference type="ARBA" id="ARBA00023015"/>
    </source>
</evidence>
<dbReference type="PROSITE" id="PS01124">
    <property type="entry name" value="HTH_ARAC_FAMILY_2"/>
    <property type="match status" value="1"/>
</dbReference>
<keyword evidence="3" id="KW-0804">Transcription</keyword>
<feature type="domain" description="HTH araC/xylS-type" evidence="4">
    <location>
        <begin position="202"/>
        <end position="300"/>
    </location>
</feature>
<evidence type="ECO:0000256" key="3">
    <source>
        <dbReference type="ARBA" id="ARBA00023163"/>
    </source>
</evidence>
<dbReference type="InterPro" id="IPR009057">
    <property type="entry name" value="Homeodomain-like_sf"/>
</dbReference>
<keyword evidence="1" id="KW-0805">Transcription regulation</keyword>
<dbReference type="PRINTS" id="PR00032">
    <property type="entry name" value="HTHARAC"/>
</dbReference>
<sequence length="305" mass="33029">MSSPAIDSSAALLDWFRRSGVTGPLDACEGPFPATGVSLARWSRRQADGGVKPVSPHPGSYRIAVMLEPLESQIWVGDQAIWGGVIGANRFRICAPGSPGRWRQLSGCDIVNLFVPVQTVERLSQAAGLPEGMGLCDTPFSADRQVLDLTWKMLDAKASAGALAAQYCDGLATALLCYLLERHGGSRQAPAGKGALDGARLRRVLAFIADNVTREIPITEMARHCGMSEAHFSRAFHAAAGLPPHQYAMKLRLERACEALTGSEDRMVDIALELGFSNPSHFSRAFAQRYGMPPARYRQLHRSKT</sequence>
<dbReference type="EMBL" id="JBDPZC010000004">
    <property type="protein sequence ID" value="MEO3713196.1"/>
    <property type="molecule type" value="Genomic_DNA"/>
</dbReference>
<dbReference type="PROSITE" id="PS00041">
    <property type="entry name" value="HTH_ARAC_FAMILY_1"/>
    <property type="match status" value="1"/>
</dbReference>
<dbReference type="Gene3D" id="1.10.10.60">
    <property type="entry name" value="Homeodomain-like"/>
    <property type="match status" value="2"/>
</dbReference>
<keyword evidence="6" id="KW-1185">Reference proteome</keyword>
<protein>
    <submittedName>
        <fullName evidence="5">AraC family transcriptional regulator</fullName>
    </submittedName>
</protein>
<evidence type="ECO:0000259" key="4">
    <source>
        <dbReference type="PROSITE" id="PS01124"/>
    </source>
</evidence>
<dbReference type="InterPro" id="IPR018062">
    <property type="entry name" value="HTH_AraC-typ_CS"/>
</dbReference>
<dbReference type="SMART" id="SM00342">
    <property type="entry name" value="HTH_ARAC"/>
    <property type="match status" value="1"/>
</dbReference>
<organism evidence="5 6">
    <name type="scientific">Roseateles flavus</name>
    <dbReference type="NCBI Taxonomy" id="3149041"/>
    <lineage>
        <taxon>Bacteria</taxon>
        <taxon>Pseudomonadati</taxon>
        <taxon>Pseudomonadota</taxon>
        <taxon>Betaproteobacteria</taxon>
        <taxon>Burkholderiales</taxon>
        <taxon>Sphaerotilaceae</taxon>
        <taxon>Roseateles</taxon>
    </lineage>
</organism>
<name>A0ABV0GDP9_9BURK</name>
<dbReference type="InterPro" id="IPR050204">
    <property type="entry name" value="AraC_XylS_family_regulators"/>
</dbReference>
<dbReference type="Proteomes" id="UP001462640">
    <property type="component" value="Unassembled WGS sequence"/>
</dbReference>
<dbReference type="PANTHER" id="PTHR46796">
    <property type="entry name" value="HTH-TYPE TRANSCRIPTIONAL ACTIVATOR RHAS-RELATED"/>
    <property type="match status" value="1"/>
</dbReference>
<dbReference type="InterPro" id="IPR020449">
    <property type="entry name" value="Tscrpt_reg_AraC-type_HTH"/>
</dbReference>
<accession>A0ABV0GDP9</accession>
<evidence type="ECO:0000313" key="5">
    <source>
        <dbReference type="EMBL" id="MEO3713196.1"/>
    </source>
</evidence>
<proteinExistence type="predicted"/>
<comment type="caution">
    <text evidence="5">The sequence shown here is derived from an EMBL/GenBank/DDBJ whole genome shotgun (WGS) entry which is preliminary data.</text>
</comment>
<evidence type="ECO:0000256" key="2">
    <source>
        <dbReference type="ARBA" id="ARBA00023125"/>
    </source>
</evidence>
<gene>
    <name evidence="5" type="ORF">ABDJ40_10530</name>
</gene>
<dbReference type="PANTHER" id="PTHR46796:SF6">
    <property type="entry name" value="ARAC SUBFAMILY"/>
    <property type="match status" value="1"/>
</dbReference>
<evidence type="ECO:0000313" key="6">
    <source>
        <dbReference type="Proteomes" id="UP001462640"/>
    </source>
</evidence>
<keyword evidence="2" id="KW-0238">DNA-binding</keyword>
<dbReference type="InterPro" id="IPR018060">
    <property type="entry name" value="HTH_AraC"/>
</dbReference>
<dbReference type="Pfam" id="PF12833">
    <property type="entry name" value="HTH_18"/>
    <property type="match status" value="1"/>
</dbReference>
<dbReference type="RefSeq" id="WP_347609417.1">
    <property type="nucleotide sequence ID" value="NZ_JBDPZC010000004.1"/>
</dbReference>
<reference evidence="5 6" key="1">
    <citation type="submission" date="2024-05" db="EMBL/GenBank/DDBJ databases">
        <title>Roseateles sp. 2.12 16S ribosomal RNA gene Genome sequencing and assembly.</title>
        <authorList>
            <person name="Woo H."/>
        </authorList>
    </citation>
    <scope>NUCLEOTIDE SEQUENCE [LARGE SCALE GENOMIC DNA]</scope>
    <source>
        <strain evidence="5 6">2.12</strain>
    </source>
</reference>